<evidence type="ECO:0000256" key="4">
    <source>
        <dbReference type="ARBA" id="ARBA00022741"/>
    </source>
</evidence>
<dbReference type="SUPFAM" id="SSF47323">
    <property type="entry name" value="Anticodon-binding domain of a subclass of class I aminoacyl-tRNA synthetases"/>
    <property type="match status" value="1"/>
</dbReference>
<evidence type="ECO:0000256" key="6">
    <source>
        <dbReference type="ARBA" id="ARBA00022917"/>
    </source>
</evidence>
<evidence type="ECO:0000256" key="10">
    <source>
        <dbReference type="RuleBase" id="RU363039"/>
    </source>
</evidence>
<dbReference type="GO" id="GO:0005524">
    <property type="term" value="F:ATP binding"/>
    <property type="evidence" value="ECO:0007669"/>
    <property type="project" value="UniProtKB-KW"/>
</dbReference>
<dbReference type="GO" id="GO:0006431">
    <property type="term" value="P:methionyl-tRNA aminoacylation"/>
    <property type="evidence" value="ECO:0007669"/>
    <property type="project" value="InterPro"/>
</dbReference>
<dbReference type="GO" id="GO:0004825">
    <property type="term" value="F:methionine-tRNA ligase activity"/>
    <property type="evidence" value="ECO:0007669"/>
    <property type="project" value="UniProtKB-EC"/>
</dbReference>
<evidence type="ECO:0000256" key="2">
    <source>
        <dbReference type="ARBA" id="ARBA00012838"/>
    </source>
</evidence>
<gene>
    <name evidence="13" type="ORF">GNLVRS02_ARAD1B24376g</name>
</gene>
<evidence type="ECO:0000256" key="5">
    <source>
        <dbReference type="ARBA" id="ARBA00022840"/>
    </source>
</evidence>
<dbReference type="PRINTS" id="PR01041">
    <property type="entry name" value="TRNASYNTHMET"/>
</dbReference>
<feature type="domain" description="Methionyl-tRNA synthetase anticodon-binding" evidence="12">
    <location>
        <begin position="416"/>
        <end position="518"/>
    </location>
</feature>
<comment type="similarity">
    <text evidence="1 10">Belongs to the class-I aminoacyl-tRNA synthetase family.</text>
</comment>
<dbReference type="InterPro" id="IPR014758">
    <property type="entry name" value="Met-tRNA_synth"/>
</dbReference>
<dbReference type="Pfam" id="PF19303">
    <property type="entry name" value="Anticodon_3"/>
    <property type="match status" value="1"/>
</dbReference>
<dbReference type="CDD" id="cd00814">
    <property type="entry name" value="MetRS_core"/>
    <property type="match status" value="1"/>
</dbReference>
<dbReference type="EC" id="6.1.1.10" evidence="2"/>
<reference evidence="13" key="2">
    <citation type="submission" date="2014-06" db="EMBL/GenBank/DDBJ databases">
        <title>The complete genome of Blastobotrys (Arxula) adeninivorans LS3 - a yeast of biotechnological interest.</title>
        <authorList>
            <person name="Kunze G."/>
            <person name="Gaillardin C."/>
            <person name="Czernicka M."/>
            <person name="Durrens P."/>
            <person name="Martin T."/>
            <person name="Boer E."/>
            <person name="Gabaldon T."/>
            <person name="Cruz J."/>
            <person name="Talla E."/>
            <person name="Marck C."/>
            <person name="Goffeau A."/>
            <person name="Barbe V."/>
            <person name="Baret P."/>
            <person name="Baronian K."/>
            <person name="Beier S."/>
            <person name="Bleykasten C."/>
            <person name="Bode R."/>
            <person name="Casaregola S."/>
            <person name="Despons L."/>
            <person name="Fairhead C."/>
            <person name="Giersberg M."/>
            <person name="Gierski P."/>
            <person name="Hahnel U."/>
            <person name="Hartmann A."/>
            <person name="Jankowska D."/>
            <person name="Jubin C."/>
            <person name="Jung P."/>
            <person name="Lafontaine I."/>
            <person name="Leh-Louis V."/>
            <person name="Lemaire M."/>
            <person name="Marcet-Houben M."/>
            <person name="Mascher M."/>
            <person name="Morel G."/>
            <person name="Richard G.-F."/>
            <person name="Riechen J."/>
            <person name="Sacerdot C."/>
            <person name="Sarkar A."/>
            <person name="Savel G."/>
            <person name="Schacherer J."/>
            <person name="Sherman D."/>
            <person name="Straub M.-L."/>
            <person name="Stein N."/>
            <person name="Thierry A."/>
            <person name="Trautwein-Schult A."/>
            <person name="Westhof E."/>
            <person name="Worch S."/>
            <person name="Dujon B."/>
            <person name="Souciet J.-L."/>
            <person name="Wincker P."/>
            <person name="Scholz U."/>
            <person name="Neuveglise N."/>
        </authorList>
    </citation>
    <scope>NUCLEOTIDE SEQUENCE</scope>
    <source>
        <strain evidence="13">LS3</strain>
    </source>
</reference>
<dbReference type="FunFam" id="2.170.220.10:FF:000001">
    <property type="entry name" value="methionine--tRNA ligase, mitochondrial"/>
    <property type="match status" value="1"/>
</dbReference>
<dbReference type="InterPro" id="IPR033911">
    <property type="entry name" value="MetRS_core"/>
</dbReference>
<dbReference type="Gene3D" id="2.170.220.10">
    <property type="match status" value="1"/>
</dbReference>
<dbReference type="NCBIfam" id="TIGR00398">
    <property type="entry name" value="metG"/>
    <property type="match status" value="1"/>
</dbReference>
<accession>A0A060T7J9</accession>
<dbReference type="GO" id="GO:0005739">
    <property type="term" value="C:mitochondrion"/>
    <property type="evidence" value="ECO:0007669"/>
    <property type="project" value="UniProtKB-ARBA"/>
</dbReference>
<feature type="domain" description="Methionyl/Leucyl tRNA synthetase" evidence="11">
    <location>
        <begin position="24"/>
        <end position="387"/>
    </location>
</feature>
<keyword evidence="6 10" id="KW-0648">Protein biosynthesis</keyword>
<dbReference type="PANTHER" id="PTHR43326">
    <property type="entry name" value="METHIONYL-TRNA SYNTHETASE"/>
    <property type="match status" value="1"/>
</dbReference>
<keyword evidence="4 10" id="KW-0547">Nucleotide-binding</keyword>
<evidence type="ECO:0000256" key="9">
    <source>
        <dbReference type="ARBA" id="ARBA00068817"/>
    </source>
</evidence>
<dbReference type="InterPro" id="IPR041872">
    <property type="entry name" value="Anticodon_Met"/>
</dbReference>
<comment type="catalytic activity">
    <reaction evidence="8">
        <text>tRNA(Met) + L-methionine + ATP = L-methionyl-tRNA(Met) + AMP + diphosphate</text>
        <dbReference type="Rhea" id="RHEA:13481"/>
        <dbReference type="Rhea" id="RHEA-COMP:9667"/>
        <dbReference type="Rhea" id="RHEA-COMP:9698"/>
        <dbReference type="ChEBI" id="CHEBI:30616"/>
        <dbReference type="ChEBI" id="CHEBI:33019"/>
        <dbReference type="ChEBI" id="CHEBI:57844"/>
        <dbReference type="ChEBI" id="CHEBI:78442"/>
        <dbReference type="ChEBI" id="CHEBI:78530"/>
        <dbReference type="ChEBI" id="CHEBI:456215"/>
        <dbReference type="EC" id="6.1.1.10"/>
    </reaction>
</comment>
<protein>
    <recommendedName>
        <fullName evidence="9">Probable methionine--tRNA ligase, mitochondrial</fullName>
        <ecNumber evidence="2">6.1.1.10</ecNumber>
    </recommendedName>
</protein>
<dbReference type="Pfam" id="PF09334">
    <property type="entry name" value="tRNA-synt_1g"/>
    <property type="match status" value="1"/>
</dbReference>
<dbReference type="EMBL" id="HG937692">
    <property type="protein sequence ID" value="CDP36938.1"/>
    <property type="molecule type" value="Genomic_DNA"/>
</dbReference>
<evidence type="ECO:0000313" key="13">
    <source>
        <dbReference type="EMBL" id="CDP36938.1"/>
    </source>
</evidence>
<proteinExistence type="inferred from homology"/>
<dbReference type="PhylomeDB" id="A0A060T7J9"/>
<dbReference type="InterPro" id="IPR009080">
    <property type="entry name" value="tRNAsynth_Ia_anticodon-bd"/>
</dbReference>
<sequence>MMRPFRRIWPIGQRALGRRYKSTFVTTPIFYVNANPHIGHLYTMVLADAVKRWNVFRYQTPGYLTTGTDEHGLKVQQAAAKAGVSDPQEFVDNASKVFEKLADAAGLSHDRFIRTTDNDNVQAAKALWNTLMEKGYIYKGDHSGWYCVSDETFYPENQVVKTEDGVFSKETGKEVEWISEVNYFFSLSKFRKQLVERLQQTPGAIVPQVWQRTVLRELDENPLEDLSISRPKSRNSWGVTVPGDETQVMYVWFDALVNYLASAGYPWANKAAQDDSIWPPDVQIVGKDIVRFHAVYWPAFLMAADLPINKTLLVHAHWTLDGAKMSKSLGNVVDPFQLIKWIGADSMRFFLLNDGAIDHDSVYSEDRIISRHNSELCNKYGNLVTRLCGPKFSIQQSLSVDASGHFEQSYPPGYVEKYRQIINQANSLLDRVSGHMVNFTTSRALAEVWDLLHLTNQYIQDSEPWSKNVDETSRMCMIQTASEVVRIASIVLQPFVPQLANTVLDRIRVSTDKRTADYARFGTDKTYGEGANYKGDHPLKPIK</sequence>
<name>A0A060T7J9_BLAAD</name>
<evidence type="ECO:0000256" key="1">
    <source>
        <dbReference type="ARBA" id="ARBA00005594"/>
    </source>
</evidence>
<evidence type="ECO:0000259" key="11">
    <source>
        <dbReference type="Pfam" id="PF09334"/>
    </source>
</evidence>
<keyword evidence="3 10" id="KW-0436">Ligase</keyword>
<evidence type="ECO:0000256" key="3">
    <source>
        <dbReference type="ARBA" id="ARBA00022598"/>
    </source>
</evidence>
<dbReference type="AlphaFoldDB" id="A0A060T7J9"/>
<dbReference type="InterPro" id="IPR023457">
    <property type="entry name" value="Met-tRNA_synth_2"/>
</dbReference>
<organism evidence="13">
    <name type="scientific">Blastobotrys adeninivorans</name>
    <name type="common">Yeast</name>
    <name type="synonym">Arxula adeninivorans</name>
    <dbReference type="NCBI Taxonomy" id="409370"/>
    <lineage>
        <taxon>Eukaryota</taxon>
        <taxon>Fungi</taxon>
        <taxon>Dikarya</taxon>
        <taxon>Ascomycota</taxon>
        <taxon>Saccharomycotina</taxon>
        <taxon>Dipodascomycetes</taxon>
        <taxon>Dipodascales</taxon>
        <taxon>Trichomonascaceae</taxon>
        <taxon>Blastobotrys</taxon>
    </lineage>
</organism>
<evidence type="ECO:0000259" key="12">
    <source>
        <dbReference type="Pfam" id="PF19303"/>
    </source>
</evidence>
<reference evidence="13" key="1">
    <citation type="submission" date="2014-02" db="EMBL/GenBank/DDBJ databases">
        <authorList>
            <person name="Genoscope - CEA"/>
        </authorList>
    </citation>
    <scope>NUCLEOTIDE SEQUENCE</scope>
    <source>
        <strain evidence="13">LS3</strain>
    </source>
</reference>
<dbReference type="InterPro" id="IPR014729">
    <property type="entry name" value="Rossmann-like_a/b/a_fold"/>
</dbReference>
<evidence type="ECO:0000256" key="7">
    <source>
        <dbReference type="ARBA" id="ARBA00023146"/>
    </source>
</evidence>
<dbReference type="SUPFAM" id="SSF52374">
    <property type="entry name" value="Nucleotidylyl transferase"/>
    <property type="match status" value="1"/>
</dbReference>
<dbReference type="InterPro" id="IPR015413">
    <property type="entry name" value="Methionyl/Leucyl_tRNA_Synth"/>
</dbReference>
<keyword evidence="5 10" id="KW-0067">ATP-binding</keyword>
<dbReference type="PANTHER" id="PTHR43326:SF1">
    <property type="entry name" value="METHIONINE--TRNA LIGASE, MITOCHONDRIAL"/>
    <property type="match status" value="1"/>
</dbReference>
<dbReference type="Gene3D" id="1.10.730.10">
    <property type="entry name" value="Isoleucyl-tRNA Synthetase, Domain 1"/>
    <property type="match status" value="1"/>
</dbReference>
<keyword evidence="7 10" id="KW-0030">Aminoacyl-tRNA synthetase</keyword>
<evidence type="ECO:0000256" key="8">
    <source>
        <dbReference type="ARBA" id="ARBA00047364"/>
    </source>
</evidence>
<dbReference type="Gene3D" id="3.40.50.620">
    <property type="entry name" value="HUPs"/>
    <property type="match status" value="1"/>
</dbReference>